<dbReference type="EMBL" id="WJBE01000008">
    <property type="protein sequence ID" value="MBC3899992.1"/>
    <property type="molecule type" value="Genomic_DNA"/>
</dbReference>
<evidence type="ECO:0000313" key="2">
    <source>
        <dbReference type="Proteomes" id="UP000622405"/>
    </source>
</evidence>
<gene>
    <name evidence="1" type="ORF">GH811_10225</name>
</gene>
<reference evidence="1 2" key="1">
    <citation type="journal article" date="2020" name="mSystems">
        <title>Defining Genomic and Predicted Metabolic Features of the Acetobacterium Genus.</title>
        <authorList>
            <person name="Ross D.E."/>
            <person name="Marshall C.W."/>
            <person name="Gulliver D."/>
            <person name="May H.D."/>
            <person name="Norman R.S."/>
        </authorList>
    </citation>
    <scope>NUCLEOTIDE SEQUENCE [LARGE SCALE GENOMIC DNA]</scope>
    <source>
        <strain evidence="1 2">DSM 4132</strain>
    </source>
</reference>
<organism evidence="1 2">
    <name type="scientific">Acetobacterium malicum</name>
    <dbReference type="NCBI Taxonomy" id="52692"/>
    <lineage>
        <taxon>Bacteria</taxon>
        <taxon>Bacillati</taxon>
        <taxon>Bacillota</taxon>
        <taxon>Clostridia</taxon>
        <taxon>Eubacteriales</taxon>
        <taxon>Eubacteriaceae</taxon>
        <taxon>Acetobacterium</taxon>
    </lineage>
</organism>
<name>A0ABR6YY06_9FIRM</name>
<dbReference type="Proteomes" id="UP000622405">
    <property type="component" value="Unassembled WGS sequence"/>
</dbReference>
<evidence type="ECO:0008006" key="3">
    <source>
        <dbReference type="Google" id="ProtNLM"/>
    </source>
</evidence>
<accession>A0ABR6YY06</accession>
<evidence type="ECO:0000313" key="1">
    <source>
        <dbReference type="EMBL" id="MBC3899992.1"/>
    </source>
</evidence>
<comment type="caution">
    <text evidence="1">The sequence shown here is derived from an EMBL/GenBank/DDBJ whole genome shotgun (WGS) entry which is preliminary data.</text>
</comment>
<sequence length="219" mass="25989">MLRCILELIYPLANLKEVILTMNIEKYKKIFDENNGIVKLSDFTDAGYHNTVIDRLIREGKVIKIRPGFYEWQYEDVISEAVIINKLYPDAIVFMDSALYYYDYTERTPGAWHLAVNKNSSKSRFKIDYPKLKVYYVVEKYLKIGIAEVDFEGQVLRIYKREKTICDIIRYEKKMDKEVFNKAIRSYATDSNKNVGRLMEYAKLMNVEKKTKMIMGMWM</sequence>
<proteinExistence type="predicted"/>
<protein>
    <recommendedName>
        <fullName evidence="3">Abortive infection protein</fullName>
    </recommendedName>
</protein>
<keyword evidence="2" id="KW-1185">Reference proteome</keyword>